<evidence type="ECO:0000256" key="1">
    <source>
        <dbReference type="SAM" id="MobiDB-lite"/>
    </source>
</evidence>
<dbReference type="Proteomes" id="UP001582793">
    <property type="component" value="Unassembled WGS sequence"/>
</dbReference>
<proteinExistence type="predicted"/>
<accession>A0ABV5D5X4</accession>
<protein>
    <submittedName>
        <fullName evidence="2">Uncharacterized protein</fullName>
    </submittedName>
</protein>
<evidence type="ECO:0000313" key="3">
    <source>
        <dbReference type="Proteomes" id="UP001582793"/>
    </source>
</evidence>
<feature type="compositionally biased region" description="Acidic residues" evidence="1">
    <location>
        <begin position="83"/>
        <end position="92"/>
    </location>
</feature>
<evidence type="ECO:0000313" key="2">
    <source>
        <dbReference type="EMBL" id="MFB6398373.1"/>
    </source>
</evidence>
<gene>
    <name evidence="2" type="ORF">AAFH96_35660</name>
</gene>
<comment type="caution">
    <text evidence="2">The sequence shown here is derived from an EMBL/GenBank/DDBJ whole genome shotgun (WGS) entry which is preliminary data.</text>
</comment>
<feature type="compositionally biased region" description="Low complexity" evidence="1">
    <location>
        <begin position="149"/>
        <end position="183"/>
    </location>
</feature>
<organism evidence="2 3">
    <name type="scientific">Polymorphospora lycopeni</name>
    <dbReference type="NCBI Taxonomy" id="3140240"/>
    <lineage>
        <taxon>Bacteria</taxon>
        <taxon>Bacillati</taxon>
        <taxon>Actinomycetota</taxon>
        <taxon>Actinomycetes</taxon>
        <taxon>Micromonosporales</taxon>
        <taxon>Micromonosporaceae</taxon>
        <taxon>Polymorphospora</taxon>
    </lineage>
</organism>
<sequence length="216" mass="21693">MTDNWDQWPEEDGFDSGDTANLDDLQGGYADDGYASEGLGPADSDLPADDLPDEELPGDVPAAGTFGAPLGYGDLVDQPVDAEPIDADDTGLDEPAPAAESGLGPADAPVGADPDLDPHGDGESWPDSTFPPALDLGAPPEPVDGFPWTDADTLGAGDAAPLADPGTAYTDAPPADDLAAYAGTDTPAGGDPWTTLAGSEDPATSSLARFWAPGTA</sequence>
<dbReference type="EMBL" id="JBCGDC010000234">
    <property type="protein sequence ID" value="MFB6398373.1"/>
    <property type="molecule type" value="Genomic_DNA"/>
</dbReference>
<feature type="region of interest" description="Disordered" evidence="1">
    <location>
        <begin position="1"/>
        <end position="216"/>
    </location>
</feature>
<feature type="compositionally biased region" description="Acidic residues" evidence="1">
    <location>
        <begin position="46"/>
        <end position="57"/>
    </location>
</feature>
<reference evidence="2 3" key="1">
    <citation type="submission" date="2024-04" db="EMBL/GenBank/DDBJ databases">
        <title>Polymorphospora sp. isolated from Baiyangdian Lake in Xiong'an New Area.</title>
        <authorList>
            <person name="Zhang X."/>
            <person name="Liu J."/>
        </authorList>
    </citation>
    <scope>NUCLEOTIDE SEQUENCE [LARGE SCALE GENOMIC DNA]</scope>
    <source>
        <strain evidence="2 3">2-325</strain>
    </source>
</reference>
<dbReference type="RefSeq" id="WP_357540360.1">
    <property type="nucleotide sequence ID" value="NZ_JBCGDC010000234.1"/>
</dbReference>
<name>A0ABV5D5X4_9ACTN</name>
<keyword evidence="3" id="KW-1185">Reference proteome</keyword>